<sequence>MSTAFNDGSKHEDIAKMIVLASHNVLERPIDVLLLRLCRSYQELSLYATMKLHTADRIQDGEAEFKNFGELLKEYIEKAKRIPGLDEKKFDFPKIHAHKHMFDDIRRKGVSRNFGTKIDEALHGSIRNTYQRQTNFKDVAPQILRSDHRTMVGKFIRDQIDDLDEIRRNECETPDEEAENETPRDVAEKVDNVALGSRLPAITFDRLEQEMETDTAFSRFRLKFSTFFASFLHVYEGRNRVNLKATDEIVPYRFLKIFLPVSR</sequence>
<dbReference type="EMBL" id="JACAZH010000040">
    <property type="protein sequence ID" value="KAF7335844.1"/>
    <property type="molecule type" value="Genomic_DNA"/>
</dbReference>
<evidence type="ECO:0000313" key="2">
    <source>
        <dbReference type="Proteomes" id="UP000623467"/>
    </source>
</evidence>
<gene>
    <name evidence="1" type="ORF">MSAN_02330900</name>
</gene>
<dbReference type="Proteomes" id="UP000623467">
    <property type="component" value="Unassembled WGS sequence"/>
</dbReference>
<organism evidence="1 2">
    <name type="scientific">Mycena sanguinolenta</name>
    <dbReference type="NCBI Taxonomy" id="230812"/>
    <lineage>
        <taxon>Eukaryota</taxon>
        <taxon>Fungi</taxon>
        <taxon>Dikarya</taxon>
        <taxon>Basidiomycota</taxon>
        <taxon>Agaricomycotina</taxon>
        <taxon>Agaricomycetes</taxon>
        <taxon>Agaricomycetidae</taxon>
        <taxon>Agaricales</taxon>
        <taxon>Marasmiineae</taxon>
        <taxon>Mycenaceae</taxon>
        <taxon>Mycena</taxon>
    </lineage>
</organism>
<protein>
    <submittedName>
        <fullName evidence="1">Uncharacterized protein</fullName>
    </submittedName>
</protein>
<comment type="caution">
    <text evidence="1">The sequence shown here is derived from an EMBL/GenBank/DDBJ whole genome shotgun (WGS) entry which is preliminary data.</text>
</comment>
<dbReference type="OrthoDB" id="3239511at2759"/>
<reference evidence="1" key="1">
    <citation type="submission" date="2020-05" db="EMBL/GenBank/DDBJ databases">
        <title>Mycena genomes resolve the evolution of fungal bioluminescence.</title>
        <authorList>
            <person name="Tsai I.J."/>
        </authorList>
    </citation>
    <scope>NUCLEOTIDE SEQUENCE</scope>
    <source>
        <strain evidence="1">160909Yilan</strain>
    </source>
</reference>
<accession>A0A8H7CFK5</accession>
<keyword evidence="2" id="KW-1185">Reference proteome</keyword>
<proteinExistence type="predicted"/>
<evidence type="ECO:0000313" key="1">
    <source>
        <dbReference type="EMBL" id="KAF7335844.1"/>
    </source>
</evidence>
<dbReference type="AlphaFoldDB" id="A0A8H7CFK5"/>
<name>A0A8H7CFK5_9AGAR</name>